<dbReference type="Proteomes" id="UP001597314">
    <property type="component" value="Unassembled WGS sequence"/>
</dbReference>
<dbReference type="SUPFAM" id="SSF52799">
    <property type="entry name" value="(Phosphotyrosine protein) phosphatases II"/>
    <property type="match status" value="1"/>
</dbReference>
<organism evidence="1 2">
    <name type="scientific">Rhodoplanes azumiensis</name>
    <dbReference type="NCBI Taxonomy" id="1897628"/>
    <lineage>
        <taxon>Bacteria</taxon>
        <taxon>Pseudomonadati</taxon>
        <taxon>Pseudomonadota</taxon>
        <taxon>Alphaproteobacteria</taxon>
        <taxon>Hyphomicrobiales</taxon>
        <taxon>Nitrobacteraceae</taxon>
        <taxon>Rhodoplanes</taxon>
    </lineage>
</organism>
<sequence>MLIVRRRVLVALLVLAPGLSAGGWALFLSLTGNIHAISPGVAYRSAQLDSSQLAETIDRFGIRAVINLRGDNAGEPWYADERAVAAQHGARHYDIGMYAKSEPPPETLKRVLEVLRVAPRPLLIHCYGGADRSGLVAAIYKHFVEGEPVDEAERQLSFLYGHFPWIGGTDAMDKTFRRLTASDGRLLSRVLAATPARN</sequence>
<evidence type="ECO:0000313" key="2">
    <source>
        <dbReference type="Proteomes" id="UP001597314"/>
    </source>
</evidence>
<dbReference type="Pfam" id="PF13350">
    <property type="entry name" value="Y_phosphatase3"/>
    <property type="match status" value="1"/>
</dbReference>
<dbReference type="Gene3D" id="3.90.190.10">
    <property type="entry name" value="Protein tyrosine phosphatase superfamily"/>
    <property type="match status" value="1"/>
</dbReference>
<evidence type="ECO:0000313" key="1">
    <source>
        <dbReference type="EMBL" id="MFD2181689.1"/>
    </source>
</evidence>
<keyword evidence="2" id="KW-1185">Reference proteome</keyword>
<comment type="caution">
    <text evidence="1">The sequence shown here is derived from an EMBL/GenBank/DDBJ whole genome shotgun (WGS) entry which is preliminary data.</text>
</comment>
<name>A0ABW5AFH8_9BRAD</name>
<proteinExistence type="predicted"/>
<dbReference type="InterPro" id="IPR026893">
    <property type="entry name" value="Tyr/Ser_Pase_IphP-type"/>
</dbReference>
<dbReference type="EMBL" id="JBHUIW010000004">
    <property type="protein sequence ID" value="MFD2181689.1"/>
    <property type="molecule type" value="Genomic_DNA"/>
</dbReference>
<protein>
    <submittedName>
        <fullName evidence="1">Tyrosine-protein phosphatase</fullName>
    </submittedName>
</protein>
<dbReference type="InterPro" id="IPR029021">
    <property type="entry name" value="Prot-tyrosine_phosphatase-like"/>
</dbReference>
<reference evidence="2" key="1">
    <citation type="journal article" date="2019" name="Int. J. Syst. Evol. Microbiol.">
        <title>The Global Catalogue of Microorganisms (GCM) 10K type strain sequencing project: providing services to taxonomists for standard genome sequencing and annotation.</title>
        <authorList>
            <consortium name="The Broad Institute Genomics Platform"/>
            <consortium name="The Broad Institute Genome Sequencing Center for Infectious Disease"/>
            <person name="Wu L."/>
            <person name="Ma J."/>
        </authorList>
    </citation>
    <scope>NUCLEOTIDE SEQUENCE [LARGE SCALE GENOMIC DNA]</scope>
    <source>
        <strain evidence="2">CGMCC 1.6774</strain>
    </source>
</reference>
<gene>
    <name evidence="1" type="ORF">ACFSOX_05945</name>
</gene>
<dbReference type="RefSeq" id="WP_378476872.1">
    <property type="nucleotide sequence ID" value="NZ_JBHUIW010000004.1"/>
</dbReference>
<dbReference type="PROSITE" id="PS00383">
    <property type="entry name" value="TYR_PHOSPHATASE_1"/>
    <property type="match status" value="1"/>
</dbReference>
<dbReference type="InterPro" id="IPR016130">
    <property type="entry name" value="Tyr_Pase_AS"/>
</dbReference>
<accession>A0ABW5AFH8</accession>